<feature type="transmembrane region" description="Helical" evidence="9">
    <location>
        <begin position="152"/>
        <end position="171"/>
    </location>
</feature>
<keyword evidence="5 9" id="KW-1133">Transmembrane helix</keyword>
<keyword evidence="7 9" id="KW-0472">Membrane</keyword>
<dbReference type="GO" id="GO:0006874">
    <property type="term" value="P:intracellular calcium ion homeostasis"/>
    <property type="evidence" value="ECO:0007669"/>
    <property type="project" value="TreeGrafter"/>
</dbReference>
<feature type="region of interest" description="Disordered" evidence="8">
    <location>
        <begin position="270"/>
        <end position="423"/>
    </location>
</feature>
<keyword evidence="6" id="KW-0406">Ion transport</keyword>
<accession>A0A9P8IVZ8</accession>
<feature type="compositionally biased region" description="Basic residues" evidence="8">
    <location>
        <begin position="375"/>
        <end position="392"/>
    </location>
</feature>
<dbReference type="PANTHER" id="PTHR31503">
    <property type="entry name" value="VACUOLAR CALCIUM ION TRANSPORTER"/>
    <property type="match status" value="1"/>
</dbReference>
<feature type="transmembrane region" description="Helical" evidence="9">
    <location>
        <begin position="128"/>
        <end position="146"/>
    </location>
</feature>
<dbReference type="PANTHER" id="PTHR31503:SF18">
    <property type="entry name" value="CA(2+)_H(+) EXCHANGER, PUTATIVE (EUROFUNG)-RELATED"/>
    <property type="match status" value="1"/>
</dbReference>
<dbReference type="Proteomes" id="UP000827133">
    <property type="component" value="Unassembled WGS sequence"/>
</dbReference>
<dbReference type="EMBL" id="JAHBCI010000001">
    <property type="protein sequence ID" value="KAG9507919.1"/>
    <property type="molecule type" value="Genomic_DNA"/>
</dbReference>
<evidence type="ECO:0000313" key="11">
    <source>
        <dbReference type="EMBL" id="KAG9507919.1"/>
    </source>
</evidence>
<comment type="subcellular location">
    <subcellularLocation>
        <location evidence="1">Endomembrane system</location>
        <topology evidence="1">Multi-pass membrane protein</topology>
    </subcellularLocation>
</comment>
<comment type="caution">
    <text evidence="11">The sequence shown here is derived from an EMBL/GenBank/DDBJ whole genome shotgun (WGS) entry which is preliminary data.</text>
</comment>
<evidence type="ECO:0000256" key="3">
    <source>
        <dbReference type="ARBA" id="ARBA00022448"/>
    </source>
</evidence>
<comment type="similarity">
    <text evidence="2">Belongs to the Ca(2+):cation antiporter (CaCA) (TC 2.A.19) family.</text>
</comment>
<evidence type="ECO:0000256" key="4">
    <source>
        <dbReference type="ARBA" id="ARBA00022692"/>
    </source>
</evidence>
<dbReference type="GO" id="GO:0015369">
    <property type="term" value="F:calcium:proton antiporter activity"/>
    <property type="evidence" value="ECO:0007669"/>
    <property type="project" value="TreeGrafter"/>
</dbReference>
<evidence type="ECO:0000256" key="7">
    <source>
        <dbReference type="ARBA" id="ARBA00023136"/>
    </source>
</evidence>
<organism evidence="11 12">
    <name type="scientific">Fusarium musae</name>
    <dbReference type="NCBI Taxonomy" id="1042133"/>
    <lineage>
        <taxon>Eukaryota</taxon>
        <taxon>Fungi</taxon>
        <taxon>Dikarya</taxon>
        <taxon>Ascomycota</taxon>
        <taxon>Pezizomycotina</taxon>
        <taxon>Sordariomycetes</taxon>
        <taxon>Hypocreomycetidae</taxon>
        <taxon>Hypocreales</taxon>
        <taxon>Nectriaceae</taxon>
        <taxon>Fusarium</taxon>
    </lineage>
</organism>
<reference evidence="11" key="1">
    <citation type="journal article" date="2021" name="Mol. Plant Microbe Interact.">
        <title>Telomere to telomere genome assembly of Fusarium musae F31, causal agent of crown rot disease of banana.</title>
        <authorList>
            <person name="Degradi L."/>
            <person name="Tava V."/>
            <person name="Kunova A."/>
            <person name="Cortesi P."/>
            <person name="Saracchi M."/>
            <person name="Pasquali M."/>
        </authorList>
    </citation>
    <scope>NUCLEOTIDE SEQUENCE</scope>
    <source>
        <strain evidence="11">F31</strain>
    </source>
</reference>
<dbReference type="GeneID" id="68309333"/>
<feature type="transmembrane region" description="Helical" evidence="9">
    <location>
        <begin position="563"/>
        <end position="581"/>
    </location>
</feature>
<keyword evidence="3" id="KW-0813">Transport</keyword>
<sequence length="687" mass="74255">MKEASPDPPNIDGSRSGAQPAAPTAQGLNEHTNKTQNKDFNEKQNGSSGSVNGGDHQGLSRNNSSLLKALSAGDVPSHTSSQAARPGSVLETPNKAEEPSQENPNQTSKMNRFFAEVKRSVKISIFHSWLNILLIFVPVGIAVSQVDGINGGIVFGLNAVAIIPLAGLLAYATESVARKMGDALGALLNVTFGMSMLLGGLRFREQVYNSTVTQMSACLLSLSVISLVLPVLLLVYVIYLMFQLKSHAYMYESTPQHIIDAELAPGPAAGLLDSSSSDDSSSSSSDSSDSDSSHGTMRKKMKKVLRNRRHRRSSTASVDTADTKGTRTASFTTTSTTPQDEVSEAAASRHRIPRFPSYEGSESAIEEEDEEEAKRSRRRRRYRRHRHRKSKKQARDAKKAAGVAKIQNELPENSPQNNDEGEPRRVDFAVQDDIEAGPSNTGKRPFPLRGLSVKNIAPVFAEKSVVTSTPVPHVRYGIRRTNSLPDRLQFRAPGAMLPSSVPPILTAPGAQMIAKEQENEEEHLTQTGAIILLLASTALVAVCAEFLVDSIKDVVKNSSVNEVGIGLIILPIVGNAAEHVTAIKVAYKNHMDLAIGVAVGSSIQIALLLTPVMVILGWIMDKDMSLYFTLFETVCLFVSAFIVNFLVLDGRSNYLEGALLCAVYIIIAVVAFFYPNKDEASEWGGGT</sequence>
<feature type="transmembrane region" description="Helical" evidence="9">
    <location>
        <begin position="529"/>
        <end position="548"/>
    </location>
</feature>
<dbReference type="GO" id="GO:0012505">
    <property type="term" value="C:endomembrane system"/>
    <property type="evidence" value="ECO:0007669"/>
    <property type="project" value="UniProtKB-SubCell"/>
</dbReference>
<feature type="transmembrane region" description="Helical" evidence="9">
    <location>
        <begin position="221"/>
        <end position="242"/>
    </location>
</feature>
<feature type="transmembrane region" description="Helical" evidence="9">
    <location>
        <begin position="593"/>
        <end position="620"/>
    </location>
</feature>
<feature type="compositionally biased region" description="Basic and acidic residues" evidence="8">
    <location>
        <begin position="31"/>
        <end position="42"/>
    </location>
</feature>
<dbReference type="Gene3D" id="1.20.1420.30">
    <property type="entry name" value="NCX, central ion-binding region"/>
    <property type="match status" value="1"/>
</dbReference>
<dbReference type="KEGG" id="fmu:J7337_001476"/>
<protein>
    <recommendedName>
        <fullName evidence="10">Sodium/calcium exchanger membrane region domain-containing protein</fullName>
    </recommendedName>
</protein>
<dbReference type="InterPro" id="IPR044880">
    <property type="entry name" value="NCX_ion-bd_dom_sf"/>
</dbReference>
<proteinExistence type="inferred from homology"/>
<feature type="transmembrane region" description="Helical" evidence="9">
    <location>
        <begin position="183"/>
        <end position="201"/>
    </location>
</feature>
<dbReference type="Pfam" id="PF01699">
    <property type="entry name" value="Na_Ca_ex"/>
    <property type="match status" value="1"/>
</dbReference>
<evidence type="ECO:0000256" key="6">
    <source>
        <dbReference type="ARBA" id="ARBA00023065"/>
    </source>
</evidence>
<dbReference type="InterPro" id="IPR004713">
    <property type="entry name" value="CaH_exchang"/>
</dbReference>
<name>A0A9P8IVZ8_9HYPO</name>
<dbReference type="GO" id="GO:0000329">
    <property type="term" value="C:fungal-type vacuole membrane"/>
    <property type="evidence" value="ECO:0007669"/>
    <property type="project" value="TreeGrafter"/>
</dbReference>
<evidence type="ECO:0000256" key="2">
    <source>
        <dbReference type="ARBA" id="ARBA00008170"/>
    </source>
</evidence>
<evidence type="ECO:0000256" key="5">
    <source>
        <dbReference type="ARBA" id="ARBA00022989"/>
    </source>
</evidence>
<feature type="compositionally biased region" description="Low complexity" evidence="8">
    <location>
        <begin position="326"/>
        <end position="337"/>
    </location>
</feature>
<feature type="compositionally biased region" description="Basic residues" evidence="8">
    <location>
        <begin position="296"/>
        <end position="313"/>
    </location>
</feature>
<evidence type="ECO:0000259" key="10">
    <source>
        <dbReference type="Pfam" id="PF01699"/>
    </source>
</evidence>
<evidence type="ECO:0000313" key="12">
    <source>
        <dbReference type="Proteomes" id="UP000827133"/>
    </source>
</evidence>
<gene>
    <name evidence="11" type="ORF">J7337_001476</name>
</gene>
<feature type="domain" description="Sodium/calcium exchanger membrane region" evidence="10">
    <location>
        <begin position="529"/>
        <end position="672"/>
    </location>
</feature>
<evidence type="ECO:0000256" key="9">
    <source>
        <dbReference type="SAM" id="Phobius"/>
    </source>
</evidence>
<keyword evidence="4 9" id="KW-0812">Transmembrane</keyword>
<dbReference type="FunFam" id="1.20.1420.30:FF:000011">
    <property type="entry name" value="Vacuolar calcium ion transporter"/>
    <property type="match status" value="1"/>
</dbReference>
<evidence type="ECO:0000256" key="1">
    <source>
        <dbReference type="ARBA" id="ARBA00004127"/>
    </source>
</evidence>
<dbReference type="AlphaFoldDB" id="A0A9P8IVZ8"/>
<keyword evidence="12" id="KW-1185">Reference proteome</keyword>
<evidence type="ECO:0000256" key="8">
    <source>
        <dbReference type="SAM" id="MobiDB-lite"/>
    </source>
</evidence>
<dbReference type="InterPro" id="IPR004837">
    <property type="entry name" value="NaCa_Exmemb"/>
</dbReference>
<dbReference type="RefSeq" id="XP_044686918.1">
    <property type="nucleotide sequence ID" value="XM_044819216.1"/>
</dbReference>
<feature type="transmembrane region" description="Helical" evidence="9">
    <location>
        <begin position="626"/>
        <end position="647"/>
    </location>
</feature>
<feature type="region of interest" description="Disordered" evidence="8">
    <location>
        <begin position="1"/>
        <end position="109"/>
    </location>
</feature>
<feature type="compositionally biased region" description="Low complexity" evidence="8">
    <location>
        <begin position="270"/>
        <end position="287"/>
    </location>
</feature>
<feature type="transmembrane region" description="Helical" evidence="9">
    <location>
        <begin position="654"/>
        <end position="674"/>
    </location>
</feature>